<protein>
    <submittedName>
        <fullName evidence="3">CAAX amino protease family protein</fullName>
    </submittedName>
</protein>
<dbReference type="STRING" id="388413.ALPR1_18588"/>
<feature type="domain" description="CAAX prenyl protease 2/Lysostaphin resistance protein A-like" evidence="2">
    <location>
        <begin position="70"/>
        <end position="204"/>
    </location>
</feature>
<dbReference type="GO" id="GO:0006508">
    <property type="term" value="P:proteolysis"/>
    <property type="evidence" value="ECO:0007669"/>
    <property type="project" value="UniProtKB-KW"/>
</dbReference>
<evidence type="ECO:0000313" key="3">
    <source>
        <dbReference type="EMBL" id="EAZ81072.1"/>
    </source>
</evidence>
<keyword evidence="1" id="KW-1133">Transmembrane helix</keyword>
<dbReference type="HOGENOM" id="CLU_1280951_0_0_10"/>
<reference evidence="3 4" key="1">
    <citation type="journal article" date="2011" name="J. Bacteriol.">
        <title>Complete genome sequence of Algoriphagus sp. PR1, bacterial prey of a colony-forming choanoflagellate.</title>
        <authorList>
            <person name="Alegado R.A."/>
            <person name="Ferriera S."/>
            <person name="Nusbaum C."/>
            <person name="Young S.K."/>
            <person name="Zeng Q."/>
            <person name="Imamovic A."/>
            <person name="Fairclough S.R."/>
            <person name="King N."/>
        </authorList>
    </citation>
    <scope>NUCLEOTIDE SEQUENCE [LARGE SCALE GENOMIC DNA]</scope>
    <source>
        <strain evidence="3 4">PR1</strain>
    </source>
</reference>
<dbReference type="AlphaFoldDB" id="A3HWU9"/>
<feature type="transmembrane region" description="Helical" evidence="1">
    <location>
        <begin position="101"/>
        <end position="127"/>
    </location>
</feature>
<dbReference type="GO" id="GO:0004175">
    <property type="term" value="F:endopeptidase activity"/>
    <property type="evidence" value="ECO:0007669"/>
    <property type="project" value="UniProtKB-ARBA"/>
</dbReference>
<keyword evidence="3" id="KW-0645">Protease</keyword>
<dbReference type="Pfam" id="PF02517">
    <property type="entry name" value="Rce1-like"/>
    <property type="match status" value="1"/>
</dbReference>
<comment type="caution">
    <text evidence="3">The sequence shown here is derived from an EMBL/GenBank/DDBJ whole genome shotgun (WGS) entry which is preliminary data.</text>
</comment>
<keyword evidence="1" id="KW-0812">Transmembrane</keyword>
<evidence type="ECO:0000256" key="1">
    <source>
        <dbReference type="SAM" id="Phobius"/>
    </source>
</evidence>
<accession>A3HWU9</accession>
<feature type="transmembrane region" description="Helical" evidence="1">
    <location>
        <begin position="28"/>
        <end position="50"/>
    </location>
</feature>
<proteinExistence type="predicted"/>
<dbReference type="EMBL" id="CM001023">
    <property type="protein sequence ID" value="EAZ81072.1"/>
    <property type="molecule type" value="Genomic_DNA"/>
</dbReference>
<sequence>MVVLIKDIFFFLTSGRKVEETFKSNRKLIFNLYILKAGIFLLFVFLNFFLFNFKIDGRVEGYVGLGFFKDLINYLILAPILEEILFRYHNNLKIGNIIASLIATCLIFYDHIWFLSLLILYFLVLILISSLKKEVDNLVIVYVSAFIFGASHLAYIEGSFSFEDILSYVYIFLPKFLSGLIYSYVFFKKGICFSILLHFLWNLLPFIIDQITNSL</sequence>
<feature type="transmembrane region" description="Helical" evidence="1">
    <location>
        <begin position="139"/>
        <end position="156"/>
    </location>
</feature>
<dbReference type="InterPro" id="IPR003675">
    <property type="entry name" value="Rce1/LyrA-like_dom"/>
</dbReference>
<dbReference type="GO" id="GO:0080120">
    <property type="term" value="P:CAAX-box protein maturation"/>
    <property type="evidence" value="ECO:0007669"/>
    <property type="project" value="UniProtKB-ARBA"/>
</dbReference>
<keyword evidence="1" id="KW-0472">Membrane</keyword>
<gene>
    <name evidence="3" type="ORF">ALPR1_18588</name>
</gene>
<dbReference type="Proteomes" id="UP000003919">
    <property type="component" value="Chromosome"/>
</dbReference>
<dbReference type="RefSeq" id="WP_008202732.1">
    <property type="nucleotide sequence ID" value="NZ_CM001023.1"/>
</dbReference>
<keyword evidence="4" id="KW-1185">Reference proteome</keyword>
<evidence type="ECO:0000313" key="4">
    <source>
        <dbReference type="Proteomes" id="UP000003919"/>
    </source>
</evidence>
<dbReference type="OrthoDB" id="847268at2"/>
<name>A3HWU9_9BACT</name>
<keyword evidence="3" id="KW-0378">Hydrolase</keyword>
<dbReference type="EMBL" id="AAXU02000001">
    <property type="protein sequence ID" value="EAZ81072.1"/>
    <property type="molecule type" value="Genomic_DNA"/>
</dbReference>
<organism evidence="3 4">
    <name type="scientific">Algoriphagus machipongonensis</name>
    <dbReference type="NCBI Taxonomy" id="388413"/>
    <lineage>
        <taxon>Bacteria</taxon>
        <taxon>Pseudomonadati</taxon>
        <taxon>Bacteroidota</taxon>
        <taxon>Cytophagia</taxon>
        <taxon>Cytophagales</taxon>
        <taxon>Cyclobacteriaceae</taxon>
        <taxon>Algoriphagus</taxon>
    </lineage>
</organism>
<evidence type="ECO:0000259" key="2">
    <source>
        <dbReference type="Pfam" id="PF02517"/>
    </source>
</evidence>
<feature type="transmembrane region" description="Helical" evidence="1">
    <location>
        <begin position="168"/>
        <end position="186"/>
    </location>
</feature>